<accession>C7M0H0</accession>
<reference evidence="2 3" key="1">
    <citation type="journal article" date="2009" name="Stand. Genomic Sci.">
        <title>Complete genome sequence of Acidimicrobium ferrooxidans type strain (ICP).</title>
        <authorList>
            <person name="Clum A."/>
            <person name="Nolan M."/>
            <person name="Lang E."/>
            <person name="Glavina Del Rio T."/>
            <person name="Tice H."/>
            <person name="Copeland A."/>
            <person name="Cheng J.F."/>
            <person name="Lucas S."/>
            <person name="Chen F."/>
            <person name="Bruce D."/>
            <person name="Goodwin L."/>
            <person name="Pitluck S."/>
            <person name="Ivanova N."/>
            <person name="Mavrommatis K."/>
            <person name="Mikhailova N."/>
            <person name="Pati A."/>
            <person name="Chen A."/>
            <person name="Palaniappan K."/>
            <person name="Goker M."/>
            <person name="Spring S."/>
            <person name="Land M."/>
            <person name="Hauser L."/>
            <person name="Chang Y.J."/>
            <person name="Jeffries C.C."/>
            <person name="Chain P."/>
            <person name="Bristow J."/>
            <person name="Eisen J.A."/>
            <person name="Markowitz V."/>
            <person name="Hugenholtz P."/>
            <person name="Kyrpides N.C."/>
            <person name="Klenk H.P."/>
            <person name="Lapidus A."/>
        </authorList>
    </citation>
    <scope>NUCLEOTIDE SEQUENCE [LARGE SCALE GENOMIC DNA]</scope>
    <source>
        <strain evidence="3">DSM 10331 / JCM 15462 / NBRC 103882 / ICP</strain>
    </source>
</reference>
<dbReference type="AlphaFoldDB" id="C7M0H0"/>
<dbReference type="eggNOG" id="COG0584">
    <property type="taxonomic scope" value="Bacteria"/>
</dbReference>
<dbReference type="SUPFAM" id="SSF51695">
    <property type="entry name" value="PLC-like phosphodiesterases"/>
    <property type="match status" value="1"/>
</dbReference>
<dbReference type="InterPro" id="IPR017946">
    <property type="entry name" value="PLC-like_Pdiesterase_TIM-brl"/>
</dbReference>
<feature type="domain" description="GP-PDE" evidence="1">
    <location>
        <begin position="7"/>
        <end position="243"/>
    </location>
</feature>
<dbReference type="HOGENOM" id="CLU_030006_3_6_11"/>
<name>C7M0H0_ACIFD</name>
<dbReference type="EMBL" id="CP001631">
    <property type="protein sequence ID" value="ACU54478.1"/>
    <property type="molecule type" value="Genomic_DNA"/>
</dbReference>
<dbReference type="PROSITE" id="PS51704">
    <property type="entry name" value="GP_PDE"/>
    <property type="match status" value="1"/>
</dbReference>
<dbReference type="PANTHER" id="PTHR46211">
    <property type="entry name" value="GLYCEROPHOSPHORYL DIESTER PHOSPHODIESTERASE"/>
    <property type="match status" value="1"/>
</dbReference>
<dbReference type="STRING" id="525909.Afer_1556"/>
<dbReference type="GO" id="GO:0008081">
    <property type="term" value="F:phosphoric diester hydrolase activity"/>
    <property type="evidence" value="ECO:0007669"/>
    <property type="project" value="InterPro"/>
</dbReference>
<proteinExistence type="predicted"/>
<dbReference type="PANTHER" id="PTHR46211:SF14">
    <property type="entry name" value="GLYCEROPHOSPHODIESTER PHOSPHODIESTERASE"/>
    <property type="match status" value="1"/>
</dbReference>
<dbReference type="InterPro" id="IPR030395">
    <property type="entry name" value="GP_PDE_dom"/>
</dbReference>
<evidence type="ECO:0000259" key="1">
    <source>
        <dbReference type="PROSITE" id="PS51704"/>
    </source>
</evidence>
<dbReference type="KEGG" id="afo:Afer_1556"/>
<dbReference type="OrthoDB" id="9758957at2"/>
<protein>
    <submittedName>
        <fullName evidence="2">Glycerophosphoryl diester phosphodiesterase</fullName>
    </submittedName>
</protein>
<evidence type="ECO:0000313" key="3">
    <source>
        <dbReference type="Proteomes" id="UP000000771"/>
    </source>
</evidence>
<dbReference type="Gene3D" id="3.20.20.190">
    <property type="entry name" value="Phosphatidylinositol (PI) phosphodiesterase"/>
    <property type="match status" value="1"/>
</dbReference>
<gene>
    <name evidence="2" type="ordered locus">Afer_1556</name>
</gene>
<sequence>MDGRSTPLIVAHRGGMGEACESTRESFASAAARGATGVELDVRKSADGVLVVHHDPTLDRTAGVALSIASATWEQLATIRLPCGTHEASLARLEEVLAVTEGLACSIDIKDDDGPSGDLEARVIATLTDAGALERCVVASFHRGVLERVRSRWPGVRTTAAPSEVAAWIAGSRQRRPPWRVLSVPRSYRGVPLLTERRVRDAHALGCEVWVWTINDVAEATFLDSLGVDAIITDVPGLLSRALGRSSRQARH</sequence>
<dbReference type="Proteomes" id="UP000000771">
    <property type="component" value="Chromosome"/>
</dbReference>
<organism evidence="2 3">
    <name type="scientific">Acidimicrobium ferrooxidans (strain DSM 10331 / JCM 15462 / NBRC 103882 / ICP)</name>
    <dbReference type="NCBI Taxonomy" id="525909"/>
    <lineage>
        <taxon>Bacteria</taxon>
        <taxon>Bacillati</taxon>
        <taxon>Actinomycetota</taxon>
        <taxon>Acidimicrobiia</taxon>
        <taxon>Acidimicrobiales</taxon>
        <taxon>Acidimicrobiaceae</taxon>
        <taxon>Acidimicrobium</taxon>
    </lineage>
</organism>
<dbReference type="GO" id="GO:0006629">
    <property type="term" value="P:lipid metabolic process"/>
    <property type="evidence" value="ECO:0007669"/>
    <property type="project" value="InterPro"/>
</dbReference>
<dbReference type="RefSeq" id="WP_015798957.1">
    <property type="nucleotide sequence ID" value="NC_013124.1"/>
</dbReference>
<evidence type="ECO:0000313" key="2">
    <source>
        <dbReference type="EMBL" id="ACU54478.1"/>
    </source>
</evidence>
<dbReference type="Pfam" id="PF03009">
    <property type="entry name" value="GDPD"/>
    <property type="match status" value="1"/>
</dbReference>
<keyword evidence="3" id="KW-1185">Reference proteome</keyword>